<dbReference type="PROSITE" id="PS00198">
    <property type="entry name" value="4FE4S_FER_1"/>
    <property type="match status" value="2"/>
</dbReference>
<evidence type="ECO:0000256" key="1">
    <source>
        <dbReference type="ARBA" id="ARBA00022485"/>
    </source>
</evidence>
<dbReference type="STRING" id="384616.Pisl_1632"/>
<dbReference type="PANTHER" id="PTHR10849">
    <property type="entry name" value="NADH DEHYDROGENASE UBIQUINONE IRON-SULFUR PROTEIN 8, MITOCHONDRIAL"/>
    <property type="match status" value="1"/>
</dbReference>
<keyword evidence="1" id="KW-0004">4Fe-4S</keyword>
<protein>
    <submittedName>
        <fullName evidence="7">4Fe-4S ferredoxin, iron-sulfur binding domain protein</fullName>
    </submittedName>
</protein>
<keyword evidence="5" id="KW-0411">Iron-sulfur</keyword>
<keyword evidence="3" id="KW-0677">Repeat</keyword>
<dbReference type="Pfam" id="PF12838">
    <property type="entry name" value="Fer4_7"/>
    <property type="match status" value="1"/>
</dbReference>
<dbReference type="InterPro" id="IPR017900">
    <property type="entry name" value="4Fe4S_Fe_S_CS"/>
</dbReference>
<dbReference type="KEGG" id="pis:Pisl_1632"/>
<dbReference type="eggNOG" id="arCOG01543">
    <property type="taxonomic scope" value="Archaea"/>
</dbReference>
<gene>
    <name evidence="7" type="ordered locus">Pisl_1632</name>
</gene>
<evidence type="ECO:0000256" key="4">
    <source>
        <dbReference type="ARBA" id="ARBA00023004"/>
    </source>
</evidence>
<dbReference type="GO" id="GO:0016020">
    <property type="term" value="C:membrane"/>
    <property type="evidence" value="ECO:0007669"/>
    <property type="project" value="InterPro"/>
</dbReference>
<dbReference type="Gene3D" id="3.30.70.3270">
    <property type="match status" value="1"/>
</dbReference>
<dbReference type="Proteomes" id="UP000002595">
    <property type="component" value="Chromosome"/>
</dbReference>
<keyword evidence="4" id="KW-0408">Iron</keyword>
<name>A1RV02_PYRIL</name>
<proteinExistence type="predicted"/>
<keyword evidence="8" id="KW-1185">Reference proteome</keyword>
<sequence>MSSGKLSYSAIIKATIDAISIAARNFVKPERITIYYPYEKLEYGRARGWIGLLVEKCTSCMMCARICPANAIKMYVAPNGKRYPGIDYGRCIMCHFCIDVCPTEALFPTDIKELTWYDSKEMLYTPEMEREPPKIHQLHKPIKVAIKYAGGIPKKVKLA</sequence>
<dbReference type="GeneID" id="4617744"/>
<dbReference type="FunFam" id="3.30.70.3270:FF:000014">
    <property type="entry name" value="NADH dehydrogenase subunit I (NuoI)"/>
    <property type="match status" value="1"/>
</dbReference>
<evidence type="ECO:0000256" key="3">
    <source>
        <dbReference type="ARBA" id="ARBA00022737"/>
    </source>
</evidence>
<organism evidence="7 8">
    <name type="scientific">Pyrobaculum islandicum (strain DSM 4184 / JCM 9189 / GEO3)</name>
    <dbReference type="NCBI Taxonomy" id="384616"/>
    <lineage>
        <taxon>Archaea</taxon>
        <taxon>Thermoproteota</taxon>
        <taxon>Thermoprotei</taxon>
        <taxon>Thermoproteales</taxon>
        <taxon>Thermoproteaceae</taxon>
        <taxon>Pyrobaculum</taxon>
    </lineage>
</organism>
<evidence type="ECO:0000259" key="6">
    <source>
        <dbReference type="PROSITE" id="PS51379"/>
    </source>
</evidence>
<dbReference type="RefSeq" id="WP_011763359.1">
    <property type="nucleotide sequence ID" value="NC_008701.1"/>
</dbReference>
<accession>A1RV02</accession>
<feature type="domain" description="4Fe-4S ferredoxin-type" evidence="6">
    <location>
        <begin position="48"/>
        <end position="77"/>
    </location>
</feature>
<dbReference type="NCBIfam" id="NF004541">
    <property type="entry name" value="PRK05888.2-2"/>
    <property type="match status" value="1"/>
</dbReference>
<dbReference type="GO" id="GO:0046872">
    <property type="term" value="F:metal ion binding"/>
    <property type="evidence" value="ECO:0007669"/>
    <property type="project" value="UniProtKB-KW"/>
</dbReference>
<feature type="domain" description="4Fe-4S ferredoxin-type" evidence="6">
    <location>
        <begin position="82"/>
        <end position="111"/>
    </location>
</feature>
<dbReference type="AlphaFoldDB" id="A1RV02"/>
<reference evidence="7" key="1">
    <citation type="submission" date="2006-12" db="EMBL/GenBank/DDBJ databases">
        <title>Complete sequence of Pyrobaculum islandicum DSM 4184.</title>
        <authorList>
            <person name="Copeland A."/>
            <person name="Lucas S."/>
            <person name="Lapidus A."/>
            <person name="Barry K."/>
            <person name="Detter J.C."/>
            <person name="Glavina del Rio T."/>
            <person name="Dalin E."/>
            <person name="Tice H."/>
            <person name="Pitluck S."/>
            <person name="Meincke L."/>
            <person name="Brettin T."/>
            <person name="Bruce D."/>
            <person name="Han C."/>
            <person name="Tapia R."/>
            <person name="Gilna P."/>
            <person name="Schmutz J."/>
            <person name="Larimer F."/>
            <person name="Land M."/>
            <person name="Hauser L."/>
            <person name="Kyrpides N."/>
            <person name="Mikhailova N."/>
            <person name="Cozen A.E."/>
            <person name="Fitz-Gibbon S.T."/>
            <person name="House C.H."/>
            <person name="Saltikov C."/>
            <person name="Lowe T."/>
            <person name="Richardson P."/>
        </authorList>
    </citation>
    <scope>NUCLEOTIDE SEQUENCE [LARGE SCALE GENOMIC DNA]</scope>
    <source>
        <strain evidence="7">DSM 4184</strain>
    </source>
</reference>
<dbReference type="PROSITE" id="PS51379">
    <property type="entry name" value="4FE4S_FER_2"/>
    <property type="match status" value="2"/>
</dbReference>
<dbReference type="OrthoDB" id="23833at2157"/>
<dbReference type="GO" id="GO:0051539">
    <property type="term" value="F:4 iron, 4 sulfur cluster binding"/>
    <property type="evidence" value="ECO:0007669"/>
    <property type="project" value="UniProtKB-KW"/>
</dbReference>
<keyword evidence="2" id="KW-0479">Metal-binding</keyword>
<dbReference type="HOGENOM" id="CLU_067218_4_5_2"/>
<evidence type="ECO:0000256" key="5">
    <source>
        <dbReference type="ARBA" id="ARBA00023014"/>
    </source>
</evidence>
<dbReference type="EMBL" id="CP000504">
    <property type="protein sequence ID" value="ABL88784.1"/>
    <property type="molecule type" value="Genomic_DNA"/>
</dbReference>
<dbReference type="InterPro" id="IPR010226">
    <property type="entry name" value="NADH_quinone_OxRdtase_chainI"/>
</dbReference>
<dbReference type="PANTHER" id="PTHR10849:SF35">
    <property type="entry name" value="FORMATE HYDROGENLYASE SUBUNIT 6-RELATED"/>
    <property type="match status" value="1"/>
</dbReference>
<dbReference type="InterPro" id="IPR017896">
    <property type="entry name" value="4Fe4S_Fe-S-bd"/>
</dbReference>
<evidence type="ECO:0000313" key="7">
    <source>
        <dbReference type="EMBL" id="ABL88784.1"/>
    </source>
</evidence>
<dbReference type="GO" id="GO:0003954">
    <property type="term" value="F:NADH dehydrogenase activity"/>
    <property type="evidence" value="ECO:0007669"/>
    <property type="project" value="TreeGrafter"/>
</dbReference>
<evidence type="ECO:0000256" key="2">
    <source>
        <dbReference type="ARBA" id="ARBA00022723"/>
    </source>
</evidence>
<evidence type="ECO:0000313" key="8">
    <source>
        <dbReference type="Proteomes" id="UP000002595"/>
    </source>
</evidence>
<dbReference type="GO" id="GO:0009060">
    <property type="term" value="P:aerobic respiration"/>
    <property type="evidence" value="ECO:0007669"/>
    <property type="project" value="TreeGrafter"/>
</dbReference>
<dbReference type="SUPFAM" id="SSF54862">
    <property type="entry name" value="4Fe-4S ferredoxins"/>
    <property type="match status" value="1"/>
</dbReference>